<gene>
    <name evidence="8" type="ORF">IMG5_071540</name>
</gene>
<sequence>MWDHIPKIYNWSEENRNYLIGMTNSLLSFGQLFACLFNGFLMQKYGRRIALILGHFICMIGSLSTFFIVNTPLMMFGRFLQGVSQGIIITSMPLFNIEISPNEYRGTVGGIQSSFFGLGLIISFLFGLGLKDYNENQEDNYWRFILAIPFIFSSLSLLGFLGFVRQDSLLFLYQKYKDNEKFLINKFKIYLTENQIKLQIALLKQAEAQQQNTQKLSVIILFSKKYKMPVLIGLMFFLTPHLNGIDILNIYSSEIINKYDSRYIANIFTILIAVADFISCFLSLLIINKFGRKNLYMIGQQCLAFIIILYVFLSYNDYKSYLKYILVLYKFTYGIFLANILILYTSEILPAVGISLINTVALVIQFGLSQTFPTLISSDLQVEGIFLIFSIFSIIFVIIAKFYMKETKNIQIQDLANLYN</sequence>
<feature type="transmembrane region" description="Helical" evidence="6">
    <location>
        <begin position="384"/>
        <end position="404"/>
    </location>
</feature>
<dbReference type="InParanoid" id="G0QPV2"/>
<dbReference type="STRING" id="857967.G0QPV2"/>
<feature type="transmembrane region" description="Helical" evidence="6">
    <location>
        <begin position="263"/>
        <end position="287"/>
    </location>
</feature>
<dbReference type="EC" id="2.1.1.72" evidence="8"/>
<dbReference type="RefSeq" id="XP_004036737.1">
    <property type="nucleotide sequence ID" value="XM_004036689.1"/>
</dbReference>
<dbReference type="GO" id="GO:0016020">
    <property type="term" value="C:membrane"/>
    <property type="evidence" value="ECO:0007669"/>
    <property type="project" value="UniProtKB-SubCell"/>
</dbReference>
<keyword evidence="5 6" id="KW-0472">Membrane</keyword>
<dbReference type="PROSITE" id="PS00217">
    <property type="entry name" value="SUGAR_TRANSPORT_2"/>
    <property type="match status" value="1"/>
</dbReference>
<dbReference type="eggNOG" id="KOG0254">
    <property type="taxonomic scope" value="Eukaryota"/>
</dbReference>
<keyword evidence="4 6" id="KW-1133">Transmembrane helix</keyword>
<evidence type="ECO:0000256" key="1">
    <source>
        <dbReference type="ARBA" id="ARBA00004141"/>
    </source>
</evidence>
<keyword evidence="8" id="KW-0808">Transferase</keyword>
<dbReference type="InterPro" id="IPR005829">
    <property type="entry name" value="Sugar_transporter_CS"/>
</dbReference>
<evidence type="ECO:0000313" key="8">
    <source>
        <dbReference type="EMBL" id="EGR32751.1"/>
    </source>
</evidence>
<evidence type="ECO:0000256" key="2">
    <source>
        <dbReference type="ARBA" id="ARBA00010992"/>
    </source>
</evidence>
<protein>
    <submittedName>
        <fullName evidence="8">Major facilitator superfamily protein, putative</fullName>
        <ecNumber evidence="8">2.1.1.72</ecNumber>
        <ecNumber evidence="8">3.6.3.44</ecNumber>
    </submittedName>
</protein>
<dbReference type="InterPro" id="IPR036259">
    <property type="entry name" value="MFS_trans_sf"/>
</dbReference>
<dbReference type="Proteomes" id="UP000008983">
    <property type="component" value="Unassembled WGS sequence"/>
</dbReference>
<evidence type="ECO:0000256" key="3">
    <source>
        <dbReference type="ARBA" id="ARBA00022692"/>
    </source>
</evidence>
<feature type="transmembrane region" description="Helical" evidence="6">
    <location>
        <begin position="230"/>
        <end position="251"/>
    </location>
</feature>
<keyword evidence="3 6" id="KW-0812">Transmembrane</keyword>
<dbReference type="Pfam" id="PF00083">
    <property type="entry name" value="Sugar_tr"/>
    <property type="match status" value="1"/>
</dbReference>
<feature type="transmembrane region" description="Helical" evidence="6">
    <location>
        <begin position="141"/>
        <end position="164"/>
    </location>
</feature>
<dbReference type="InterPro" id="IPR050360">
    <property type="entry name" value="MFS_Sugar_Transporters"/>
</dbReference>
<dbReference type="PROSITE" id="PS50850">
    <property type="entry name" value="MFS"/>
    <property type="match status" value="1"/>
</dbReference>
<feature type="transmembrane region" description="Helical" evidence="6">
    <location>
        <begin position="49"/>
        <end position="69"/>
    </location>
</feature>
<dbReference type="InterPro" id="IPR005828">
    <property type="entry name" value="MFS_sugar_transport-like"/>
</dbReference>
<feature type="transmembrane region" description="Helical" evidence="6">
    <location>
        <begin position="18"/>
        <end position="37"/>
    </location>
</feature>
<dbReference type="AlphaFoldDB" id="G0QPV2"/>
<dbReference type="GO" id="GO:0005351">
    <property type="term" value="F:carbohydrate:proton symporter activity"/>
    <property type="evidence" value="ECO:0007669"/>
    <property type="project" value="TreeGrafter"/>
</dbReference>
<evidence type="ECO:0000256" key="4">
    <source>
        <dbReference type="ARBA" id="ARBA00022989"/>
    </source>
</evidence>
<comment type="similarity">
    <text evidence="2">Belongs to the major facilitator superfamily. Sugar transporter (TC 2.A.1.1) family.</text>
</comment>
<dbReference type="InterPro" id="IPR020846">
    <property type="entry name" value="MFS_dom"/>
</dbReference>
<dbReference type="PANTHER" id="PTHR48022">
    <property type="entry name" value="PLASTIDIC GLUCOSE TRANSPORTER 4"/>
    <property type="match status" value="1"/>
</dbReference>
<dbReference type="PANTHER" id="PTHR48022:SF2">
    <property type="entry name" value="PLASTIDIC GLUCOSE TRANSPORTER 4"/>
    <property type="match status" value="1"/>
</dbReference>
<dbReference type="GeneID" id="14908914"/>
<keyword evidence="8" id="KW-0378">Hydrolase</keyword>
<dbReference type="OrthoDB" id="6612291at2759"/>
<comment type="subcellular location">
    <subcellularLocation>
        <location evidence="1">Membrane</location>
        <topology evidence="1">Multi-pass membrane protein</topology>
    </subcellularLocation>
</comment>
<accession>G0QPV2</accession>
<organism evidence="8 9">
    <name type="scientific">Ichthyophthirius multifiliis</name>
    <name type="common">White spot disease agent</name>
    <name type="synonym">Ich</name>
    <dbReference type="NCBI Taxonomy" id="5932"/>
    <lineage>
        <taxon>Eukaryota</taxon>
        <taxon>Sar</taxon>
        <taxon>Alveolata</taxon>
        <taxon>Ciliophora</taxon>
        <taxon>Intramacronucleata</taxon>
        <taxon>Oligohymenophorea</taxon>
        <taxon>Hymenostomatida</taxon>
        <taxon>Ophryoglenina</taxon>
        <taxon>Ichthyophthirius</taxon>
    </lineage>
</organism>
<dbReference type="GO" id="GO:0009007">
    <property type="term" value="F:site-specific DNA-methyltransferase (adenine-specific) activity"/>
    <property type="evidence" value="ECO:0007669"/>
    <property type="project" value="UniProtKB-EC"/>
</dbReference>
<dbReference type="EMBL" id="GL983582">
    <property type="protein sequence ID" value="EGR32751.1"/>
    <property type="molecule type" value="Genomic_DNA"/>
</dbReference>
<dbReference type="Gene3D" id="1.20.1250.20">
    <property type="entry name" value="MFS general substrate transporter like domains"/>
    <property type="match status" value="1"/>
</dbReference>
<feature type="domain" description="Major facilitator superfamily (MFS) profile" evidence="7">
    <location>
        <begin position="1"/>
        <end position="408"/>
    </location>
</feature>
<proteinExistence type="inferred from homology"/>
<dbReference type="EC" id="3.6.3.44" evidence="8"/>
<keyword evidence="8" id="KW-0489">Methyltransferase</keyword>
<evidence type="ECO:0000256" key="6">
    <source>
        <dbReference type="SAM" id="Phobius"/>
    </source>
</evidence>
<evidence type="ECO:0000313" key="9">
    <source>
        <dbReference type="Proteomes" id="UP000008983"/>
    </source>
</evidence>
<evidence type="ECO:0000259" key="7">
    <source>
        <dbReference type="PROSITE" id="PS50850"/>
    </source>
</evidence>
<dbReference type="SUPFAM" id="SSF103473">
    <property type="entry name" value="MFS general substrate transporter"/>
    <property type="match status" value="1"/>
</dbReference>
<reference evidence="8 9" key="1">
    <citation type="submission" date="2011-07" db="EMBL/GenBank/DDBJ databases">
        <authorList>
            <person name="Coyne R."/>
            <person name="Brami D."/>
            <person name="Johnson J."/>
            <person name="Hostetler J."/>
            <person name="Hannick L."/>
            <person name="Clark T."/>
            <person name="Cassidy-Hanley D."/>
            <person name="Inman J."/>
        </authorList>
    </citation>
    <scope>NUCLEOTIDE SEQUENCE [LARGE SCALE GENOMIC DNA]</scope>
    <source>
        <strain evidence="8 9">G5</strain>
    </source>
</reference>
<name>G0QPV2_ICHMU</name>
<feature type="transmembrane region" description="Helical" evidence="6">
    <location>
        <begin position="107"/>
        <end position="129"/>
    </location>
</feature>
<dbReference type="OMA" id="TEVFVII"/>
<dbReference type="GO" id="GO:0016787">
    <property type="term" value="F:hydrolase activity"/>
    <property type="evidence" value="ECO:0007669"/>
    <property type="project" value="UniProtKB-KW"/>
</dbReference>
<dbReference type="GO" id="GO:0032259">
    <property type="term" value="P:methylation"/>
    <property type="evidence" value="ECO:0007669"/>
    <property type="project" value="UniProtKB-KW"/>
</dbReference>
<feature type="transmembrane region" description="Helical" evidence="6">
    <location>
        <begin position="294"/>
        <end position="315"/>
    </location>
</feature>
<keyword evidence="9" id="KW-1185">Reference proteome</keyword>
<evidence type="ECO:0000256" key="5">
    <source>
        <dbReference type="ARBA" id="ARBA00023136"/>
    </source>
</evidence>